<dbReference type="HOGENOM" id="CLU_482596_0_0_1"/>
<feature type="domain" description="NF-kappa-B essential modulator NEMO CC2-LZ" evidence="4">
    <location>
        <begin position="342"/>
        <end position="439"/>
    </location>
</feature>
<dbReference type="OrthoDB" id="6066489at2759"/>
<evidence type="ECO:0000259" key="4">
    <source>
        <dbReference type="Pfam" id="PF16516"/>
    </source>
</evidence>
<sequence length="565" mass="64895">MNEIRIKGTMETLAQKQFTRTPSSEESIENSMLKEKIENLKLVIKQSNQQLDSERIKIKGVETVTKLLQETRDELQTTQKQKRALEAAVKNLQSRLTINSLPDDVTLQENDVYVASLCPQTLENLSRENVRLKNLLHQCGNGVEVKDLNKFQDTIDDLNKRITNLTVENDHLQNQLRNAQDSNNKYGYENQSYGDQIAIENHQELENFQTILRSFASQCQDLDSKLNKVKEESNVRRSSSSSSISNDRSSFQHVTSEELEILKKNNLQLESKVTEITSMNVRWQEYTKQLVRTIQEQKTEILNHQSILQERTAEINSLRTKFPSGIESTLNEAYDQCQQIQQEKAIAEQEASQFKSLYQELNHSVEEKQARIQELQERVRNLSSGPNIGEDSAETITVLMAQIQICAEDFEKERKDRARAQSELTDVRAQLEKSKKEADRYRVMYQTKINQPRDLYQPTAFIPAVQSNVEAQLASRGHREREELVIDGPGSLNLKDYEILDPSSKDVYQSLPVPVPDKRSFLKSKSVPGRKQSTERANEVLCCPKCSKDFAEGQKLLDHIETCVE</sequence>
<dbReference type="Proteomes" id="UP000030746">
    <property type="component" value="Unassembled WGS sequence"/>
</dbReference>
<dbReference type="InterPro" id="IPR032419">
    <property type="entry name" value="CC2-LZ_dom"/>
</dbReference>
<feature type="region of interest" description="Disordered" evidence="3">
    <location>
        <begin position="230"/>
        <end position="250"/>
    </location>
</feature>
<evidence type="ECO:0000256" key="1">
    <source>
        <dbReference type="ARBA" id="ARBA00023054"/>
    </source>
</evidence>
<reference evidence="5 6" key="1">
    <citation type="journal article" date="2013" name="Nature">
        <title>Insights into bilaterian evolution from three spiralian genomes.</title>
        <authorList>
            <person name="Simakov O."/>
            <person name="Marletaz F."/>
            <person name="Cho S.J."/>
            <person name="Edsinger-Gonzales E."/>
            <person name="Havlak P."/>
            <person name="Hellsten U."/>
            <person name="Kuo D.H."/>
            <person name="Larsson T."/>
            <person name="Lv J."/>
            <person name="Arendt D."/>
            <person name="Savage R."/>
            <person name="Osoegawa K."/>
            <person name="de Jong P."/>
            <person name="Grimwood J."/>
            <person name="Chapman J.A."/>
            <person name="Shapiro H."/>
            <person name="Aerts A."/>
            <person name="Otillar R.P."/>
            <person name="Terry A.Y."/>
            <person name="Boore J.L."/>
            <person name="Grigoriev I.V."/>
            <person name="Lindberg D.R."/>
            <person name="Seaver E.C."/>
            <person name="Weisblat D.A."/>
            <person name="Putnam N.H."/>
            <person name="Rokhsar D.S."/>
        </authorList>
    </citation>
    <scope>NUCLEOTIDE SEQUENCE [LARGE SCALE GENOMIC DNA]</scope>
</reference>
<dbReference type="PANTHER" id="PTHR31838:SF1">
    <property type="entry name" value="CENTROSOMAL PROTEIN OF 55 KDA"/>
    <property type="match status" value="1"/>
</dbReference>
<accession>V4A377</accession>
<dbReference type="GO" id="GO:0000281">
    <property type="term" value="P:mitotic cytokinesis"/>
    <property type="evidence" value="ECO:0007669"/>
    <property type="project" value="InterPro"/>
</dbReference>
<dbReference type="GO" id="GO:0051896">
    <property type="term" value="P:regulation of phosphatidylinositol 3-kinase/protein kinase B signal transduction"/>
    <property type="evidence" value="ECO:0007669"/>
    <property type="project" value="InterPro"/>
</dbReference>
<evidence type="ECO:0000313" key="6">
    <source>
        <dbReference type="Proteomes" id="UP000030746"/>
    </source>
</evidence>
<feature type="compositionally biased region" description="Low complexity" evidence="3">
    <location>
        <begin position="236"/>
        <end position="249"/>
    </location>
</feature>
<dbReference type="EMBL" id="KB201262">
    <property type="protein sequence ID" value="ESO98318.1"/>
    <property type="molecule type" value="Genomic_DNA"/>
</dbReference>
<dbReference type="Pfam" id="PF16516">
    <property type="entry name" value="CC2-LZ"/>
    <property type="match status" value="1"/>
</dbReference>
<dbReference type="PANTHER" id="PTHR31838">
    <property type="entry name" value="CENTROSOMAL PROTEIN OF 55 KDA"/>
    <property type="match status" value="1"/>
</dbReference>
<gene>
    <name evidence="5" type="ORF">LOTGIDRAFT_231392</name>
</gene>
<evidence type="ECO:0000256" key="2">
    <source>
        <dbReference type="SAM" id="Coils"/>
    </source>
</evidence>
<dbReference type="InterPro" id="IPR038926">
    <property type="entry name" value="CEP55"/>
</dbReference>
<feature type="coiled-coil region" evidence="2">
    <location>
        <begin position="30"/>
        <end position="95"/>
    </location>
</feature>
<dbReference type="AlphaFoldDB" id="V4A377"/>
<dbReference type="Gene3D" id="1.20.5.990">
    <property type="entry name" value="Nemo cc2-lz domain - 1d5 darpin complex"/>
    <property type="match status" value="1"/>
</dbReference>
<dbReference type="CTD" id="20248572"/>
<proteinExistence type="predicted"/>
<keyword evidence="1 2" id="KW-0175">Coiled coil</keyword>
<protein>
    <recommendedName>
        <fullName evidence="4">NF-kappa-B essential modulator NEMO CC2-LZ domain-containing protein</fullName>
    </recommendedName>
</protein>
<evidence type="ECO:0000256" key="3">
    <source>
        <dbReference type="SAM" id="MobiDB-lite"/>
    </source>
</evidence>
<organism evidence="5 6">
    <name type="scientific">Lottia gigantea</name>
    <name type="common">Giant owl limpet</name>
    <dbReference type="NCBI Taxonomy" id="225164"/>
    <lineage>
        <taxon>Eukaryota</taxon>
        <taxon>Metazoa</taxon>
        <taxon>Spiralia</taxon>
        <taxon>Lophotrochozoa</taxon>
        <taxon>Mollusca</taxon>
        <taxon>Gastropoda</taxon>
        <taxon>Patellogastropoda</taxon>
        <taxon>Lottioidea</taxon>
        <taxon>Lottiidae</taxon>
        <taxon>Lottia</taxon>
    </lineage>
</organism>
<keyword evidence="6" id="KW-1185">Reference proteome</keyword>
<dbReference type="KEGG" id="lgi:LOTGIDRAFT_231392"/>
<dbReference type="OMA" id="PTERSNQ"/>
<dbReference type="RefSeq" id="XP_009051017.1">
    <property type="nucleotide sequence ID" value="XM_009052769.1"/>
</dbReference>
<feature type="coiled-coil region" evidence="2">
    <location>
        <begin position="330"/>
        <end position="385"/>
    </location>
</feature>
<name>V4A377_LOTGI</name>
<feature type="coiled-coil region" evidence="2">
    <location>
        <begin position="410"/>
        <end position="444"/>
    </location>
</feature>
<feature type="coiled-coil region" evidence="2">
    <location>
        <begin position="148"/>
        <end position="182"/>
    </location>
</feature>
<evidence type="ECO:0000313" key="5">
    <source>
        <dbReference type="EMBL" id="ESO98318.1"/>
    </source>
</evidence>
<dbReference type="GeneID" id="20248572"/>